<gene>
    <name evidence="8" type="ORF">MNBD_ALPHA02-853</name>
</gene>
<evidence type="ECO:0000259" key="7">
    <source>
        <dbReference type="PROSITE" id="PS50122"/>
    </source>
</evidence>
<dbReference type="PROSITE" id="PS50122">
    <property type="entry name" value="CHEB"/>
    <property type="match status" value="1"/>
</dbReference>
<dbReference type="NCBIfam" id="NF009206">
    <property type="entry name" value="PRK12555.1"/>
    <property type="match status" value="1"/>
</dbReference>
<name>A0A3B0REK4_9ZZZZ</name>
<evidence type="ECO:0000259" key="6">
    <source>
        <dbReference type="PROSITE" id="PS50110"/>
    </source>
</evidence>
<evidence type="ECO:0000256" key="1">
    <source>
        <dbReference type="ARBA" id="ARBA00022490"/>
    </source>
</evidence>
<dbReference type="SUPFAM" id="SSF52172">
    <property type="entry name" value="CheY-like"/>
    <property type="match status" value="1"/>
</dbReference>
<sequence length="355" mass="37967">MTGKIRILIIDDSRLIRTMIKSILARDPSLDVVGEAADPYEAREKIKQLNPDVVTLDVEMPRMDGLSFLEKIMSLRPMPVIMLSTLTQKGTDVTLRALELGAVDYVAKPLDQNFDTIGTELIAKIKIASTANIQPGGKAHSTNQTLKSLPAIPRCTKKLIAIGASTGGIESLYEIILRLPANCPPVVIAQHISKGFSARFALRVNKVAPVRVKEAEHGEILETGTVYMGQGGQHLTINKTPRGLVCQITEDTAEENYRPSVDRLFHSVVTAVGATAVGVILTGMGKDGAKGLMAMRAAGAVTLGQDEASAIVYGMPKAAMLIGAVERQVALCHMAREIIASCVGKPMIRKAGSHG</sequence>
<dbReference type="GO" id="GO:0005737">
    <property type="term" value="C:cytoplasm"/>
    <property type="evidence" value="ECO:0007669"/>
    <property type="project" value="InterPro"/>
</dbReference>
<dbReference type="GO" id="GO:0000156">
    <property type="term" value="F:phosphorelay response regulator activity"/>
    <property type="evidence" value="ECO:0007669"/>
    <property type="project" value="InterPro"/>
</dbReference>
<dbReference type="EMBL" id="UOED01000057">
    <property type="protein sequence ID" value="VAV90419.1"/>
    <property type="molecule type" value="Genomic_DNA"/>
</dbReference>
<dbReference type="Pfam" id="PF01339">
    <property type="entry name" value="CheB_methylest"/>
    <property type="match status" value="1"/>
</dbReference>
<dbReference type="PANTHER" id="PTHR42872">
    <property type="entry name" value="PROTEIN-GLUTAMATE METHYLESTERASE/PROTEIN-GLUTAMINE GLUTAMINASE"/>
    <property type="match status" value="1"/>
</dbReference>
<dbReference type="AlphaFoldDB" id="A0A3B0REK4"/>
<dbReference type="InterPro" id="IPR011006">
    <property type="entry name" value="CheY-like_superfamily"/>
</dbReference>
<keyword evidence="2" id="KW-0145">Chemotaxis</keyword>
<organism evidence="8">
    <name type="scientific">hydrothermal vent metagenome</name>
    <dbReference type="NCBI Taxonomy" id="652676"/>
    <lineage>
        <taxon>unclassified sequences</taxon>
        <taxon>metagenomes</taxon>
        <taxon>ecological metagenomes</taxon>
    </lineage>
</organism>
<dbReference type="PROSITE" id="PS50110">
    <property type="entry name" value="RESPONSE_REGULATORY"/>
    <property type="match status" value="1"/>
</dbReference>
<evidence type="ECO:0000313" key="8">
    <source>
        <dbReference type="EMBL" id="VAV90419.1"/>
    </source>
</evidence>
<dbReference type="HAMAP" id="MF_00099">
    <property type="entry name" value="CheB_chemtxs"/>
    <property type="match status" value="1"/>
</dbReference>
<dbReference type="SMART" id="SM00448">
    <property type="entry name" value="REC"/>
    <property type="match status" value="1"/>
</dbReference>
<dbReference type="EC" id="3.1.1.61" evidence="4"/>
<dbReference type="NCBIfam" id="NF001965">
    <property type="entry name" value="PRK00742.1"/>
    <property type="match status" value="1"/>
</dbReference>
<dbReference type="InterPro" id="IPR035909">
    <property type="entry name" value="CheB_C"/>
</dbReference>
<dbReference type="PANTHER" id="PTHR42872:SF6">
    <property type="entry name" value="PROTEIN-GLUTAMATE METHYLESTERASE_PROTEIN-GLUTAMINE GLUTAMINASE"/>
    <property type="match status" value="1"/>
</dbReference>
<evidence type="ECO:0000256" key="3">
    <source>
        <dbReference type="ARBA" id="ARBA00022801"/>
    </source>
</evidence>
<accession>A0A3B0REK4</accession>
<dbReference type="Gene3D" id="3.40.50.2300">
    <property type="match status" value="1"/>
</dbReference>
<evidence type="ECO:0000256" key="5">
    <source>
        <dbReference type="ARBA" id="ARBA00048267"/>
    </source>
</evidence>
<dbReference type="SUPFAM" id="SSF52738">
    <property type="entry name" value="Methylesterase CheB, C-terminal domain"/>
    <property type="match status" value="1"/>
</dbReference>
<dbReference type="InterPro" id="IPR008248">
    <property type="entry name" value="CheB-like"/>
</dbReference>
<dbReference type="CDD" id="cd16432">
    <property type="entry name" value="CheB_Rec"/>
    <property type="match status" value="1"/>
</dbReference>
<feature type="domain" description="Response regulatory" evidence="6">
    <location>
        <begin position="6"/>
        <end position="123"/>
    </location>
</feature>
<keyword evidence="3 8" id="KW-0378">Hydrolase</keyword>
<dbReference type="InterPro" id="IPR001789">
    <property type="entry name" value="Sig_transdc_resp-reg_receiver"/>
</dbReference>
<evidence type="ECO:0000256" key="2">
    <source>
        <dbReference type="ARBA" id="ARBA00022500"/>
    </source>
</evidence>
<dbReference type="InterPro" id="IPR000673">
    <property type="entry name" value="Sig_transdc_resp-reg_Me-estase"/>
</dbReference>
<dbReference type="GO" id="GO:0006935">
    <property type="term" value="P:chemotaxis"/>
    <property type="evidence" value="ECO:0007669"/>
    <property type="project" value="UniProtKB-KW"/>
</dbReference>
<reference evidence="8" key="1">
    <citation type="submission" date="2018-06" db="EMBL/GenBank/DDBJ databases">
        <authorList>
            <person name="Zhirakovskaya E."/>
        </authorList>
    </citation>
    <scope>NUCLEOTIDE SEQUENCE</scope>
</reference>
<dbReference type="GO" id="GO:0008984">
    <property type="term" value="F:protein-glutamate methylesterase activity"/>
    <property type="evidence" value="ECO:0007669"/>
    <property type="project" value="UniProtKB-EC"/>
</dbReference>
<protein>
    <recommendedName>
        <fullName evidence="4">protein-glutamate methylesterase</fullName>
        <ecNumber evidence="4">3.1.1.61</ecNumber>
    </recommendedName>
</protein>
<evidence type="ECO:0000256" key="4">
    <source>
        <dbReference type="ARBA" id="ARBA00039140"/>
    </source>
</evidence>
<feature type="domain" description="CheB-type methylesterase" evidence="7">
    <location>
        <begin position="153"/>
        <end position="340"/>
    </location>
</feature>
<dbReference type="PIRSF" id="PIRSF000876">
    <property type="entry name" value="RR_chemtxs_CheB"/>
    <property type="match status" value="1"/>
</dbReference>
<dbReference type="Pfam" id="PF00072">
    <property type="entry name" value="Response_reg"/>
    <property type="match status" value="1"/>
</dbReference>
<keyword evidence="1" id="KW-0963">Cytoplasm</keyword>
<dbReference type="Gene3D" id="3.40.50.180">
    <property type="entry name" value="Methylesterase CheB, C-terminal domain"/>
    <property type="match status" value="1"/>
</dbReference>
<dbReference type="CDD" id="cd17541">
    <property type="entry name" value="REC_CheB-like"/>
    <property type="match status" value="1"/>
</dbReference>
<comment type="catalytic activity">
    <reaction evidence="5">
        <text>[protein]-L-glutamate 5-O-methyl ester + H2O = L-glutamyl-[protein] + methanol + H(+)</text>
        <dbReference type="Rhea" id="RHEA:23236"/>
        <dbReference type="Rhea" id="RHEA-COMP:10208"/>
        <dbReference type="Rhea" id="RHEA-COMP:10311"/>
        <dbReference type="ChEBI" id="CHEBI:15377"/>
        <dbReference type="ChEBI" id="CHEBI:15378"/>
        <dbReference type="ChEBI" id="CHEBI:17790"/>
        <dbReference type="ChEBI" id="CHEBI:29973"/>
        <dbReference type="ChEBI" id="CHEBI:82795"/>
        <dbReference type="EC" id="3.1.1.61"/>
    </reaction>
</comment>
<proteinExistence type="inferred from homology"/>